<dbReference type="PANTHER" id="PTHR30003">
    <property type="entry name" value="L-LACTATE PERMEASE"/>
    <property type="match status" value="1"/>
</dbReference>
<dbReference type="GO" id="GO:0005886">
    <property type="term" value="C:plasma membrane"/>
    <property type="evidence" value="ECO:0007669"/>
    <property type="project" value="UniProtKB-SubCell"/>
</dbReference>
<feature type="transmembrane region" description="Helical" evidence="8">
    <location>
        <begin position="47"/>
        <end position="71"/>
    </location>
</feature>
<evidence type="ECO:0000256" key="2">
    <source>
        <dbReference type="ARBA" id="ARBA00010100"/>
    </source>
</evidence>
<proteinExistence type="inferred from homology"/>
<evidence type="ECO:0000256" key="1">
    <source>
        <dbReference type="ARBA" id="ARBA00004651"/>
    </source>
</evidence>
<feature type="transmembrane region" description="Helical" evidence="8">
    <location>
        <begin position="176"/>
        <end position="198"/>
    </location>
</feature>
<keyword evidence="7 8" id="KW-0472">Membrane</keyword>
<dbReference type="Pfam" id="PF02652">
    <property type="entry name" value="Lactate_perm"/>
    <property type="match status" value="1"/>
</dbReference>
<feature type="transmembrane region" description="Helical" evidence="8">
    <location>
        <begin position="453"/>
        <end position="471"/>
    </location>
</feature>
<feature type="transmembrane region" description="Helical" evidence="8">
    <location>
        <begin position="413"/>
        <end position="432"/>
    </location>
</feature>
<sequence>MGPRPCGKVTTVMRHVSCRRFWEGHGCVWCENMRPVMFNMDTCRGGLMSIGLLAFLAFIPILIALILMAGLRWPSTRAMPIAWLAGVVLACAFWGQDPLRLVALSIEGTITAVGVLIIVFGALLIYYTLQYSGAMETIQAGMKKISPDKRLQAIIIGFMFAAFIEGAAGFGTPAALAAPLLLGLGFPPLCAAVICLAFNSVPVTFGAVGTPVLQGFKSIEAVAMQAMNFSDPAMAYKTIGEYVTLMHFPMGIILPIFMLGFMTRFFGKNKSWMEGFRAWKYCLMASACFLVPYLILAWLVGPELPSMVGGLLGLGALVWLTQKGFCVPTDGVWDFDHKDAWDAEWTGSIEASSATEYKEHMSQTMAWLPYVLCGLLLVLTRVPAFHLKPIVTDPMFSVGWANILGYEGVTSKIALLNLPGTIPFILVSIITIGLHKMNGEKIRQAWGTALEKMTAPTIALVAAVALVSILRGSGVNTAGPDGAALPSMPMAMALFASDVAGSAWPMLAAFVGGLGAFITGSCTVSDMLFANFQWDMGGLLDYPALGKYIIVAAQGVGGAAGNMICIHNIVAVCAVLGMIGKEGIILRRTIWPFVLYCLVAGTVCFYLIGRVL</sequence>
<dbReference type="EMBL" id="LT630450">
    <property type="protein sequence ID" value="SFV74109.1"/>
    <property type="molecule type" value="Genomic_DNA"/>
</dbReference>
<feature type="transmembrane region" description="Helical" evidence="8">
    <location>
        <begin position="304"/>
        <end position="321"/>
    </location>
</feature>
<feature type="transmembrane region" description="Helical" evidence="8">
    <location>
        <begin position="278"/>
        <end position="298"/>
    </location>
</feature>
<evidence type="ECO:0000256" key="3">
    <source>
        <dbReference type="ARBA" id="ARBA00022448"/>
    </source>
</evidence>
<dbReference type="GO" id="GO:0015129">
    <property type="term" value="F:lactate transmembrane transporter activity"/>
    <property type="evidence" value="ECO:0007669"/>
    <property type="project" value="UniProtKB-UniRule"/>
</dbReference>
<protein>
    <recommendedName>
        <fullName evidence="8">L-lactate permease</fullName>
    </recommendedName>
</protein>
<reference evidence="10" key="1">
    <citation type="submission" date="2016-10" db="EMBL/GenBank/DDBJ databases">
        <authorList>
            <person name="Wegmann U."/>
        </authorList>
    </citation>
    <scope>NUCLEOTIDE SEQUENCE [LARGE SCALE GENOMIC DNA]</scope>
</reference>
<comment type="subcellular location">
    <subcellularLocation>
        <location evidence="1 8">Cell membrane</location>
        <topology evidence="1 8">Multi-pass membrane protein</topology>
    </subcellularLocation>
</comment>
<feature type="transmembrane region" description="Helical" evidence="8">
    <location>
        <begin position="507"/>
        <end position="529"/>
    </location>
</feature>
<accession>A0A1K1LHB3</accession>
<evidence type="ECO:0000256" key="8">
    <source>
        <dbReference type="RuleBase" id="RU365092"/>
    </source>
</evidence>
<keyword evidence="6 8" id="KW-1133">Transmembrane helix</keyword>
<feature type="transmembrane region" description="Helical" evidence="8">
    <location>
        <begin position="108"/>
        <end position="129"/>
    </location>
</feature>
<dbReference type="KEGG" id="dpg:DESPIGER_2287"/>
<feature type="transmembrane region" description="Helical" evidence="8">
    <location>
        <begin position="246"/>
        <end position="266"/>
    </location>
</feature>
<name>A0A1K1LHB3_9BACT</name>
<evidence type="ECO:0000256" key="4">
    <source>
        <dbReference type="ARBA" id="ARBA00022475"/>
    </source>
</evidence>
<keyword evidence="3 8" id="KW-0813">Transport</keyword>
<keyword evidence="10" id="KW-1185">Reference proteome</keyword>
<evidence type="ECO:0000256" key="7">
    <source>
        <dbReference type="ARBA" id="ARBA00023136"/>
    </source>
</evidence>
<comment type="similarity">
    <text evidence="2 8">Belongs to the lactate permease family.</text>
</comment>
<dbReference type="Proteomes" id="UP000186323">
    <property type="component" value="Chromosome I"/>
</dbReference>
<dbReference type="GO" id="GO:0015295">
    <property type="term" value="F:solute:proton symporter activity"/>
    <property type="evidence" value="ECO:0007669"/>
    <property type="project" value="TreeGrafter"/>
</dbReference>
<evidence type="ECO:0000256" key="6">
    <source>
        <dbReference type="ARBA" id="ARBA00022989"/>
    </source>
</evidence>
<feature type="transmembrane region" description="Helical" evidence="8">
    <location>
        <begin position="590"/>
        <end position="609"/>
    </location>
</feature>
<evidence type="ECO:0000256" key="5">
    <source>
        <dbReference type="ARBA" id="ARBA00022692"/>
    </source>
</evidence>
<organism evidence="9 10">
    <name type="scientific">Desulfovibrio piger</name>
    <dbReference type="NCBI Taxonomy" id="901"/>
    <lineage>
        <taxon>Bacteria</taxon>
        <taxon>Pseudomonadati</taxon>
        <taxon>Thermodesulfobacteriota</taxon>
        <taxon>Desulfovibrionia</taxon>
        <taxon>Desulfovibrionales</taxon>
        <taxon>Desulfovibrionaceae</taxon>
        <taxon>Desulfovibrio</taxon>
    </lineage>
</organism>
<keyword evidence="4 8" id="KW-1003">Cell membrane</keyword>
<dbReference type="AlphaFoldDB" id="A0A1K1LHB3"/>
<dbReference type="PANTHER" id="PTHR30003:SF0">
    <property type="entry name" value="GLYCOLATE PERMEASE GLCA-RELATED"/>
    <property type="match status" value="1"/>
</dbReference>
<comment type="function">
    <text evidence="8">Uptake of L-lactate across the membrane. Can also transport D-lactate and glycolate.</text>
</comment>
<gene>
    <name evidence="9" type="ORF">DESPIGER_2287</name>
</gene>
<feature type="transmembrane region" description="Helical" evidence="8">
    <location>
        <begin position="78"/>
        <end position="96"/>
    </location>
</feature>
<evidence type="ECO:0000313" key="9">
    <source>
        <dbReference type="EMBL" id="SFV74109.1"/>
    </source>
</evidence>
<keyword evidence="5 8" id="KW-0812">Transmembrane</keyword>
<feature type="transmembrane region" description="Helical" evidence="8">
    <location>
        <begin position="367"/>
        <end position="387"/>
    </location>
</feature>
<evidence type="ECO:0000313" key="10">
    <source>
        <dbReference type="Proteomes" id="UP000186323"/>
    </source>
</evidence>
<feature type="transmembrane region" description="Helical" evidence="8">
    <location>
        <begin position="150"/>
        <end position="170"/>
    </location>
</feature>
<feature type="transmembrane region" description="Helical" evidence="8">
    <location>
        <begin position="549"/>
        <end position="578"/>
    </location>
</feature>
<dbReference type="InterPro" id="IPR003804">
    <property type="entry name" value="Lactate_perm"/>
</dbReference>